<feature type="compositionally biased region" description="Acidic residues" evidence="1">
    <location>
        <begin position="198"/>
        <end position="219"/>
    </location>
</feature>
<evidence type="ECO:0000313" key="3">
    <source>
        <dbReference type="Proteomes" id="UP000194127"/>
    </source>
</evidence>
<reference evidence="2 3" key="1">
    <citation type="submission" date="2017-04" db="EMBL/GenBank/DDBJ databases">
        <title>Genome Sequence of the Model Brown-Rot Fungus Postia placenta SB12.</title>
        <authorList>
            <consortium name="DOE Joint Genome Institute"/>
            <person name="Gaskell J."/>
            <person name="Kersten P."/>
            <person name="Larrondo L.F."/>
            <person name="Canessa P."/>
            <person name="Martinez D."/>
            <person name="Hibbett D."/>
            <person name="Schmoll M."/>
            <person name="Kubicek C.P."/>
            <person name="Martinez A.T."/>
            <person name="Yadav J."/>
            <person name="Master E."/>
            <person name="Magnuson J.K."/>
            <person name="James T."/>
            <person name="Yaver D."/>
            <person name="Berka R."/>
            <person name="Labutti K."/>
            <person name="Lipzen A."/>
            <person name="Aerts A."/>
            <person name="Barry K."/>
            <person name="Henrissat B."/>
            <person name="Blanchette R."/>
            <person name="Grigoriev I."/>
            <person name="Cullen D."/>
        </authorList>
    </citation>
    <scope>NUCLEOTIDE SEQUENCE [LARGE SCALE GENOMIC DNA]</scope>
    <source>
        <strain evidence="2 3">MAD-698-R-SB12</strain>
    </source>
</reference>
<accession>A0A1X6MX66</accession>
<dbReference type="RefSeq" id="XP_024337759.1">
    <property type="nucleotide sequence ID" value="XM_024485930.1"/>
</dbReference>
<evidence type="ECO:0000256" key="1">
    <source>
        <dbReference type="SAM" id="MobiDB-lite"/>
    </source>
</evidence>
<dbReference type="OrthoDB" id="10271768at2759"/>
<feature type="compositionally biased region" description="Polar residues" evidence="1">
    <location>
        <begin position="300"/>
        <end position="309"/>
    </location>
</feature>
<feature type="compositionally biased region" description="Polar residues" evidence="1">
    <location>
        <begin position="26"/>
        <end position="48"/>
    </location>
</feature>
<protein>
    <submittedName>
        <fullName evidence="2">Uncharacterized protein</fullName>
    </submittedName>
</protein>
<dbReference type="EMBL" id="KZ110599">
    <property type="protein sequence ID" value="OSX60965.1"/>
    <property type="molecule type" value="Genomic_DNA"/>
</dbReference>
<feature type="region of interest" description="Disordered" evidence="1">
    <location>
        <begin position="1"/>
        <end position="53"/>
    </location>
</feature>
<dbReference type="Proteomes" id="UP000194127">
    <property type="component" value="Unassembled WGS sequence"/>
</dbReference>
<dbReference type="AlphaFoldDB" id="A0A1X6MX66"/>
<keyword evidence="3" id="KW-1185">Reference proteome</keyword>
<feature type="compositionally biased region" description="Basic and acidic residues" evidence="1">
    <location>
        <begin position="311"/>
        <end position="327"/>
    </location>
</feature>
<organism evidence="2 3">
    <name type="scientific">Postia placenta MAD-698-R-SB12</name>
    <dbReference type="NCBI Taxonomy" id="670580"/>
    <lineage>
        <taxon>Eukaryota</taxon>
        <taxon>Fungi</taxon>
        <taxon>Dikarya</taxon>
        <taxon>Basidiomycota</taxon>
        <taxon>Agaricomycotina</taxon>
        <taxon>Agaricomycetes</taxon>
        <taxon>Polyporales</taxon>
        <taxon>Adustoporiaceae</taxon>
        <taxon>Rhodonia</taxon>
    </lineage>
</organism>
<feature type="compositionally biased region" description="Polar residues" evidence="1">
    <location>
        <begin position="184"/>
        <end position="196"/>
    </location>
</feature>
<evidence type="ECO:0000313" key="2">
    <source>
        <dbReference type="EMBL" id="OSX60965.1"/>
    </source>
</evidence>
<name>A0A1X6MX66_9APHY</name>
<proteinExistence type="predicted"/>
<dbReference type="GeneID" id="36330879"/>
<gene>
    <name evidence="2" type="ORF">POSPLADRAFT_1146427</name>
</gene>
<feature type="region of interest" description="Disordered" evidence="1">
    <location>
        <begin position="179"/>
        <end position="336"/>
    </location>
</feature>
<feature type="compositionally biased region" description="Polar residues" evidence="1">
    <location>
        <begin position="270"/>
        <end position="282"/>
    </location>
</feature>
<sequence>MWALDDVLRPGEAAASGTVDTPGVSPDTSIASSLTEEPTGSQSHNDPTASFDAEIAHSVSLEEYIVWDLGTDVGSPIEDTTPKSSSLMSDTDLWADCDGQVADDDIRGRYEDPYIPPDTGAPLLSDNPTPWACNAAVAGPSTFAGALGHAGDTTGDDNARPVTDRLRRDHVSLAIDPGLLHAEQGTTTKEYATVQDNDGWDEEDASESDYEEVAEDDRDDASIIHGADEPTTFGEDDEHTPATKGGPINLNDERSIEFHPTAHPVAGRVTRSQAALSHNASSRKPDDKGKQRAPPEPCNKESTQSSTTSGKRKEPSDPRDDKQDVPPRRNYTGGNIGTGDWRCLEPKCTRKYRREADMKRHWQWECVVRNPKLLKVVLCEYCGKRCGNIFMASELSCGVRPASSSKYREQGLRSIFERCGQADKNEDFVSRVGNGEDMKWGLYAVAITCAFQHGRQAAYSALLTPINRSRMTVDSLLDLSDITYKRTTISALEGLEAAKPYRKMLITTMREVCGREMTHGKQYLHKNEIYPRNRSSSTRFMYSGPNSTPARMPKAAGWAIDPW</sequence>